<dbReference type="Proteomes" id="UP001054945">
    <property type="component" value="Unassembled WGS sequence"/>
</dbReference>
<dbReference type="AlphaFoldDB" id="A0AAV4V0W1"/>
<name>A0AAV4V0W1_CAEEX</name>
<accession>A0AAV4V0W1</accession>
<organism evidence="1 2">
    <name type="scientific">Caerostris extrusa</name>
    <name type="common">Bark spider</name>
    <name type="synonym">Caerostris bankana</name>
    <dbReference type="NCBI Taxonomy" id="172846"/>
    <lineage>
        <taxon>Eukaryota</taxon>
        <taxon>Metazoa</taxon>
        <taxon>Ecdysozoa</taxon>
        <taxon>Arthropoda</taxon>
        <taxon>Chelicerata</taxon>
        <taxon>Arachnida</taxon>
        <taxon>Araneae</taxon>
        <taxon>Araneomorphae</taxon>
        <taxon>Entelegynae</taxon>
        <taxon>Araneoidea</taxon>
        <taxon>Araneidae</taxon>
        <taxon>Caerostris</taxon>
    </lineage>
</organism>
<evidence type="ECO:0000313" key="2">
    <source>
        <dbReference type="Proteomes" id="UP001054945"/>
    </source>
</evidence>
<keyword evidence="2" id="KW-1185">Reference proteome</keyword>
<comment type="caution">
    <text evidence="1">The sequence shown here is derived from an EMBL/GenBank/DDBJ whole genome shotgun (WGS) entry which is preliminary data.</text>
</comment>
<dbReference type="EMBL" id="BPLR01013789">
    <property type="protein sequence ID" value="GIY63827.1"/>
    <property type="molecule type" value="Genomic_DNA"/>
</dbReference>
<proteinExistence type="predicted"/>
<evidence type="ECO:0000313" key="1">
    <source>
        <dbReference type="EMBL" id="GIY63827.1"/>
    </source>
</evidence>
<protein>
    <submittedName>
        <fullName evidence="1">C-Maf-inducing protein</fullName>
    </submittedName>
</protein>
<gene>
    <name evidence="1" type="primary">CMIP</name>
    <name evidence="1" type="ORF">CEXT_514201</name>
</gene>
<sequence length="122" mass="14402">MITFNVNFFSFLEFGRLRSFDTSTRGRRLPFSFKHHIRRSHQGPNVDDPQRGRRSDSDDFLTLERTTPTSEICDFFCWHCRENPRSTVVLDICTPIVQRILKHNMVLISLLYLLMPLKGKDI</sequence>
<reference evidence="1 2" key="1">
    <citation type="submission" date="2021-06" db="EMBL/GenBank/DDBJ databases">
        <title>Caerostris extrusa draft genome.</title>
        <authorList>
            <person name="Kono N."/>
            <person name="Arakawa K."/>
        </authorList>
    </citation>
    <scope>NUCLEOTIDE SEQUENCE [LARGE SCALE GENOMIC DNA]</scope>
</reference>